<keyword evidence="1" id="KW-0732">Signal</keyword>
<comment type="caution">
    <text evidence="3">The sequence shown here is derived from an EMBL/GenBank/DDBJ whole genome shotgun (WGS) entry which is preliminary data.</text>
</comment>
<accession>A0AB34FLT4</accession>
<feature type="chain" id="PRO_5044196727" evidence="1">
    <location>
        <begin position="21"/>
        <end position="532"/>
    </location>
</feature>
<dbReference type="AlphaFoldDB" id="A0AB34FLT4"/>
<feature type="domain" description="Endo-beta-1,2-glucanase SGL" evidence="2">
    <location>
        <begin position="84"/>
        <end position="532"/>
    </location>
</feature>
<evidence type="ECO:0000256" key="1">
    <source>
        <dbReference type="SAM" id="SignalP"/>
    </source>
</evidence>
<dbReference type="InterPro" id="IPR058773">
    <property type="entry name" value="SGL_GH162"/>
</dbReference>
<sequence length="532" mass="59193">MKSAILLTTSLSGLAAVVAAAAVAPLNARDHHQASGTRPPKCRFALDWTQKQVLADPKGFAWDLLYWEGKFHQNDVDYNTANGMSYDGTQLNWTTGERTLKHPFSAASKEALQIMVYARAIAGSLEAARFLVPDSPSTGAKVAASIMATKLETYLRFNETYPGFGGFLPWMTTSSKDVQPTSDWVNRVPALDNGELLWAVYACIQALEGTHNPSYAKLAEGWQNWFDYVKTTAVPIFYRGQGLVCAVTKIKDQGLPVTDAGQHYECETPNYLDDPYEGELFTHFVNLFSKLPKKEKDQLWTVKRKKLVSVEYNMGGVGPITVEQGFWFSSHEPWKVLELPYYDVDIVRRLYHNAERARTCNSVVTKVPGLFASVNNSTDPETDTIIGYISPAGIPSIASQKEQEHDVITPYGAWPTIMFDKAVGLAWWHNMLTAKKMQNPYGSTESTRVDGKLVSALVTWDSKVTTVVSLLGGVGDLVRDKLKKDGKYKEFVSITEREYSRVFKKLKGEDIPLCLPKAKVPDAGLEDFALCK</sequence>
<dbReference type="Gene3D" id="1.50.10.140">
    <property type="match status" value="1"/>
</dbReference>
<name>A0AB34FLT4_9HYPO</name>
<feature type="signal peptide" evidence="1">
    <location>
        <begin position="1"/>
        <end position="20"/>
    </location>
</feature>
<dbReference type="Pfam" id="PF26157">
    <property type="entry name" value="SGL_GH162"/>
    <property type="match status" value="1"/>
</dbReference>
<reference evidence="3" key="1">
    <citation type="submission" date="2023-01" db="EMBL/GenBank/DDBJ databases">
        <title>The growth and conidiation of Purpureocillium lavendulum are regulated by nitrogen source and histone H3K14 acetylation.</title>
        <authorList>
            <person name="Tang P."/>
            <person name="Han J."/>
            <person name="Zhang C."/>
            <person name="Tang P."/>
            <person name="Qi F."/>
            <person name="Zhang K."/>
            <person name="Liang L."/>
        </authorList>
    </citation>
    <scope>NUCLEOTIDE SEQUENCE</scope>
    <source>
        <strain evidence="3">YMF1.00683</strain>
    </source>
</reference>
<dbReference type="Proteomes" id="UP001163105">
    <property type="component" value="Unassembled WGS sequence"/>
</dbReference>
<dbReference type="CDD" id="cd24165">
    <property type="entry name" value="TfSGL-like"/>
    <property type="match status" value="1"/>
</dbReference>
<gene>
    <name evidence="3" type="ORF">O9K51_07692</name>
</gene>
<proteinExistence type="predicted"/>
<evidence type="ECO:0000313" key="3">
    <source>
        <dbReference type="EMBL" id="KAJ6439801.1"/>
    </source>
</evidence>
<dbReference type="EMBL" id="JAQHRD010000006">
    <property type="protein sequence ID" value="KAJ6439801.1"/>
    <property type="molecule type" value="Genomic_DNA"/>
</dbReference>
<evidence type="ECO:0000313" key="4">
    <source>
        <dbReference type="Proteomes" id="UP001163105"/>
    </source>
</evidence>
<protein>
    <submittedName>
        <fullName evidence="3">GPI anchored protein</fullName>
    </submittedName>
</protein>
<keyword evidence="4" id="KW-1185">Reference proteome</keyword>
<evidence type="ECO:0000259" key="2">
    <source>
        <dbReference type="Pfam" id="PF26157"/>
    </source>
</evidence>
<organism evidence="3 4">
    <name type="scientific">Purpureocillium lavendulum</name>
    <dbReference type="NCBI Taxonomy" id="1247861"/>
    <lineage>
        <taxon>Eukaryota</taxon>
        <taxon>Fungi</taxon>
        <taxon>Dikarya</taxon>
        <taxon>Ascomycota</taxon>
        <taxon>Pezizomycotina</taxon>
        <taxon>Sordariomycetes</taxon>
        <taxon>Hypocreomycetidae</taxon>
        <taxon>Hypocreales</taxon>
        <taxon>Ophiocordycipitaceae</taxon>
        <taxon>Purpureocillium</taxon>
    </lineage>
</organism>